<reference evidence="1" key="1">
    <citation type="submission" date="2017-09" db="EMBL/GenBank/DDBJ databases">
        <title>Contemporary evolution of a Lepidopteran species, Heliothis virescens, in response to modern agricultural practices.</title>
        <authorList>
            <person name="Fritz M.L."/>
            <person name="Deyonke A.M."/>
            <person name="Papanicolaou A."/>
            <person name="Micinski S."/>
            <person name="Westbrook J."/>
            <person name="Gould F."/>
        </authorList>
    </citation>
    <scope>NUCLEOTIDE SEQUENCE [LARGE SCALE GENOMIC DNA]</scope>
    <source>
        <strain evidence="1">HvINT-</strain>
        <tissue evidence="1">Whole body</tissue>
    </source>
</reference>
<dbReference type="PANTHER" id="PTHR33939">
    <property type="entry name" value="PROTEIN CBG22215"/>
    <property type="match status" value="1"/>
</dbReference>
<evidence type="ECO:0008006" key="2">
    <source>
        <dbReference type="Google" id="ProtNLM"/>
    </source>
</evidence>
<sequence>MGFIPNALLIFKSHSKTSDYHDDMNKTNFMKWPQEKLIPNLPPYSLIVMNVAPYHTVKLNKAPTLSSTKADMQNWLTNKGLSYLPTMVKVQLYEIIKEHKETPKYEADQLLEAHSHKVAILPPYHCELNAIEFMWSLVKRRAAGKNIRQEANNVVKLTEEAFQSITIEDWQKQCEHVRHIEDKLSERDGWMDAEMDRFIIEVNDESDTESDSY</sequence>
<protein>
    <recommendedName>
        <fullName evidence="2">Tc1-like transposase DDE domain-containing protein</fullName>
    </recommendedName>
</protein>
<evidence type="ECO:0000313" key="1">
    <source>
        <dbReference type="EMBL" id="PCG67266.1"/>
    </source>
</evidence>
<dbReference type="InterPro" id="IPR036397">
    <property type="entry name" value="RNaseH_sf"/>
</dbReference>
<dbReference type="PANTHER" id="PTHR33939:SF1">
    <property type="entry name" value="DUF4371 DOMAIN-CONTAINING PROTEIN"/>
    <property type="match status" value="1"/>
</dbReference>
<dbReference type="EMBL" id="NWSH01002933">
    <property type="protein sequence ID" value="PCG67266.1"/>
    <property type="molecule type" value="Genomic_DNA"/>
</dbReference>
<dbReference type="GO" id="GO:0003676">
    <property type="term" value="F:nucleic acid binding"/>
    <property type="evidence" value="ECO:0007669"/>
    <property type="project" value="InterPro"/>
</dbReference>
<organism evidence="1">
    <name type="scientific">Heliothis virescens</name>
    <name type="common">Tobacco budworm moth</name>
    <dbReference type="NCBI Taxonomy" id="7102"/>
    <lineage>
        <taxon>Eukaryota</taxon>
        <taxon>Metazoa</taxon>
        <taxon>Ecdysozoa</taxon>
        <taxon>Arthropoda</taxon>
        <taxon>Hexapoda</taxon>
        <taxon>Insecta</taxon>
        <taxon>Pterygota</taxon>
        <taxon>Neoptera</taxon>
        <taxon>Endopterygota</taxon>
        <taxon>Lepidoptera</taxon>
        <taxon>Glossata</taxon>
        <taxon>Ditrysia</taxon>
        <taxon>Noctuoidea</taxon>
        <taxon>Noctuidae</taxon>
        <taxon>Heliothinae</taxon>
        <taxon>Heliothis</taxon>
    </lineage>
</organism>
<dbReference type="Gene3D" id="3.30.420.10">
    <property type="entry name" value="Ribonuclease H-like superfamily/Ribonuclease H"/>
    <property type="match status" value="1"/>
</dbReference>
<name>A0A2A4J699_HELVI</name>
<accession>A0A2A4J699</accession>
<comment type="caution">
    <text evidence="1">The sequence shown here is derived from an EMBL/GenBank/DDBJ whole genome shotgun (WGS) entry which is preliminary data.</text>
</comment>
<gene>
    <name evidence="1" type="ORF">B5V51_6638</name>
</gene>
<dbReference type="AlphaFoldDB" id="A0A2A4J699"/>
<proteinExistence type="predicted"/>